<name>A0A1F6C125_9BACT</name>
<evidence type="ECO:0000313" key="3">
    <source>
        <dbReference type="Proteomes" id="UP000176633"/>
    </source>
</evidence>
<dbReference type="AlphaFoldDB" id="A0A1F6C125"/>
<dbReference type="InterPro" id="IPR036397">
    <property type="entry name" value="RNaseH_sf"/>
</dbReference>
<dbReference type="Gene3D" id="3.30.420.10">
    <property type="entry name" value="Ribonuclease H-like superfamily/Ribonuclease H"/>
    <property type="match status" value="1"/>
</dbReference>
<dbReference type="Proteomes" id="UP000176633">
    <property type="component" value="Unassembled WGS sequence"/>
</dbReference>
<dbReference type="GO" id="GO:0004523">
    <property type="term" value="F:RNA-DNA hybrid ribonuclease activity"/>
    <property type="evidence" value="ECO:0007669"/>
    <property type="project" value="InterPro"/>
</dbReference>
<dbReference type="PANTHER" id="PTHR46387">
    <property type="entry name" value="POLYNUCLEOTIDYL TRANSFERASE, RIBONUCLEASE H-LIKE SUPERFAMILY PROTEIN"/>
    <property type="match status" value="1"/>
</dbReference>
<dbReference type="SUPFAM" id="SSF53098">
    <property type="entry name" value="Ribonuclease H-like"/>
    <property type="match status" value="1"/>
</dbReference>
<sequence length="153" mass="17317">MNPVREKLDKAIIYCDGGARNNPGPAAIGVIISGIGHQKSGIREYSEFIGRATNNQAEYRAVVFALKKVKQLIGKEKSKDLEVVIKSDSELLINQLIGRYKIEDKDLQSLFFEIWNLKPDFKKVEFIQIPREKNKEADLLVNQELNNQVGLFG</sequence>
<evidence type="ECO:0000259" key="1">
    <source>
        <dbReference type="PROSITE" id="PS50879"/>
    </source>
</evidence>
<protein>
    <recommendedName>
        <fullName evidence="1">RNase H type-1 domain-containing protein</fullName>
    </recommendedName>
</protein>
<dbReference type="GO" id="GO:0003676">
    <property type="term" value="F:nucleic acid binding"/>
    <property type="evidence" value="ECO:0007669"/>
    <property type="project" value="InterPro"/>
</dbReference>
<organism evidence="2 3">
    <name type="scientific">Candidatus Jorgensenbacteria bacterium RIFCSPLOWO2_12_FULL_42_11</name>
    <dbReference type="NCBI Taxonomy" id="1798473"/>
    <lineage>
        <taxon>Bacteria</taxon>
        <taxon>Candidatus Joergenseniibacteriota</taxon>
    </lineage>
</organism>
<dbReference type="PANTHER" id="PTHR46387:SF2">
    <property type="entry name" value="RIBONUCLEASE HI"/>
    <property type="match status" value="1"/>
</dbReference>
<gene>
    <name evidence="2" type="ORF">A3G50_01360</name>
</gene>
<dbReference type="CDD" id="cd09279">
    <property type="entry name" value="RNase_HI_like"/>
    <property type="match status" value="1"/>
</dbReference>
<comment type="caution">
    <text evidence="2">The sequence shown here is derived from an EMBL/GenBank/DDBJ whole genome shotgun (WGS) entry which is preliminary data.</text>
</comment>
<dbReference type="EMBL" id="MFKM01000031">
    <property type="protein sequence ID" value="OGG42916.1"/>
    <property type="molecule type" value="Genomic_DNA"/>
</dbReference>
<dbReference type="InterPro" id="IPR002156">
    <property type="entry name" value="RNaseH_domain"/>
</dbReference>
<dbReference type="PROSITE" id="PS50879">
    <property type="entry name" value="RNASE_H_1"/>
    <property type="match status" value="1"/>
</dbReference>
<evidence type="ECO:0000313" key="2">
    <source>
        <dbReference type="EMBL" id="OGG42916.1"/>
    </source>
</evidence>
<accession>A0A1F6C125</accession>
<dbReference type="InterPro" id="IPR012337">
    <property type="entry name" value="RNaseH-like_sf"/>
</dbReference>
<dbReference type="STRING" id="1798473.A3G50_01360"/>
<proteinExistence type="predicted"/>
<feature type="domain" description="RNase H type-1" evidence="1">
    <location>
        <begin position="7"/>
        <end position="146"/>
    </location>
</feature>
<reference evidence="2 3" key="1">
    <citation type="journal article" date="2016" name="Nat. Commun.">
        <title>Thousands of microbial genomes shed light on interconnected biogeochemical processes in an aquifer system.</title>
        <authorList>
            <person name="Anantharaman K."/>
            <person name="Brown C.T."/>
            <person name="Hug L.A."/>
            <person name="Sharon I."/>
            <person name="Castelle C.J."/>
            <person name="Probst A.J."/>
            <person name="Thomas B.C."/>
            <person name="Singh A."/>
            <person name="Wilkins M.J."/>
            <person name="Karaoz U."/>
            <person name="Brodie E.L."/>
            <person name="Williams K.H."/>
            <person name="Hubbard S.S."/>
            <person name="Banfield J.F."/>
        </authorList>
    </citation>
    <scope>NUCLEOTIDE SEQUENCE [LARGE SCALE GENOMIC DNA]</scope>
</reference>
<dbReference type="Pfam" id="PF13456">
    <property type="entry name" value="RVT_3"/>
    <property type="match status" value="1"/>
</dbReference>